<organism evidence="2 3">
    <name type="scientific">Camelpox virus (strain M-96)</name>
    <dbReference type="NCBI Taxonomy" id="203173"/>
    <lineage>
        <taxon>Viruses</taxon>
        <taxon>Varidnaviria</taxon>
        <taxon>Bamfordvirae</taxon>
        <taxon>Nucleocytoviricota</taxon>
        <taxon>Pokkesviricetes</taxon>
        <taxon>Chitovirales</taxon>
        <taxon>Poxviridae</taxon>
        <taxon>Chordopoxvirinae</taxon>
        <taxon>Orthopoxvirus</taxon>
        <taxon>Orthopoxvirus camelpox</taxon>
        <taxon>Camelpox virus</taxon>
    </lineage>
</organism>
<dbReference type="InterPro" id="IPR009473">
    <property type="entry name" value="Orthopox_A49"/>
</dbReference>
<name>Q8V2K8_CAMPM</name>
<evidence type="ECO:0000313" key="2">
    <source>
        <dbReference type="EMBL" id="AAL73877.1"/>
    </source>
</evidence>
<evidence type="ECO:0000256" key="1">
    <source>
        <dbReference type="ARBA" id="ARBA00010357"/>
    </source>
</evidence>
<reference evidence="2 3" key="1">
    <citation type="journal article" date="2002" name="Virology">
        <title>The genome of camelpox virus.</title>
        <authorList>
            <person name="Afonso C.L."/>
            <person name="Tulman E.R."/>
            <person name="Lu Z."/>
            <person name="Zsak L."/>
            <person name="Sandybaev N.T."/>
            <person name="Kerembekova U.Z."/>
            <person name="Zaitsev V.L."/>
            <person name="Kutish G.F."/>
            <person name="Rock D.L."/>
        </authorList>
    </citation>
    <scope>NUCLEOTIDE SEQUENCE [LARGE SCALE GENOMIC DNA]</scope>
    <source>
        <strain evidence="2">M-96</strain>
    </source>
</reference>
<dbReference type="KEGG" id="vg:932626"/>
<dbReference type="GeneID" id="932626"/>
<sequence length="81" mass="9513">MDEAYYSGNLESVLGYVSDMHTELASISQLVISKIETINNDILNNNIVNFIMCRSNLNNIYLFPRYCIYYYRSRDLSERVD</sequence>
<dbReference type="Pfam" id="PF06489">
    <property type="entry name" value="Orthopox_A49R"/>
    <property type="match status" value="1"/>
</dbReference>
<comment type="similarity">
    <text evidence="1">Belongs to the poxviridae A49 protein family.</text>
</comment>
<evidence type="ECO:0000313" key="3">
    <source>
        <dbReference type="Proteomes" id="UP000152221"/>
    </source>
</evidence>
<proteinExistence type="inferred from homology"/>
<dbReference type="EMBL" id="AF438165">
    <property type="protein sequence ID" value="AAL73877.1"/>
    <property type="molecule type" value="Genomic_DNA"/>
</dbReference>
<keyword evidence="3" id="KW-1185">Reference proteome</keyword>
<dbReference type="RefSeq" id="NP_570560.1">
    <property type="nucleotide sequence ID" value="NC_003391.1"/>
</dbReference>
<dbReference type="Proteomes" id="UP000152221">
    <property type="component" value="Segment"/>
</dbReference>
<organismHost>
    <name type="scientific">Camelus</name>
    <dbReference type="NCBI Taxonomy" id="9836"/>
</organismHost>
<protein>
    <submittedName>
        <fullName evidence="2">Uncharacterized protein</fullName>
    </submittedName>
</protein>
<accession>Q8V2K8</accession>